<gene>
    <name evidence="2" type="ORF">MTR67_033891</name>
</gene>
<dbReference type="EMBL" id="CP133619">
    <property type="protein sequence ID" value="WMV40506.1"/>
    <property type="molecule type" value="Genomic_DNA"/>
</dbReference>
<dbReference type="Pfam" id="PF00646">
    <property type="entry name" value="F-box"/>
    <property type="match status" value="1"/>
</dbReference>
<feature type="domain" description="F-box" evidence="1">
    <location>
        <begin position="10"/>
        <end position="48"/>
    </location>
</feature>
<dbReference type="Proteomes" id="UP001234989">
    <property type="component" value="Chromosome 8"/>
</dbReference>
<name>A0AAF0U7A6_SOLVR</name>
<sequence length="267" mass="30570">MTAAGDGDRLSNLPELIQVHILSMLPNCKQVVQTSVLSSQWRSLWKSVPASLNFDSTDDKDLSGFVRSVNRELHYWRSCEKIKSFSVCPFTYDGLIMDSDLYFWLHFATYSAKVEEFTLKFCDTAFPECMYAFPEFAYRNTVLRNLVLRNCELKPSVLSLSVDFSGLEDSLEEECRYLQELLRHVPHVKNLELGPWCIEFIYFVGKCLSILELNGWPVPPSSWKFLKLNAALEQLDSLGISSFLSSSSGLETWVIDCCDVKSRVSFF</sequence>
<protein>
    <recommendedName>
        <fullName evidence="1">F-box domain-containing protein</fullName>
    </recommendedName>
</protein>
<dbReference type="InterPro" id="IPR036047">
    <property type="entry name" value="F-box-like_dom_sf"/>
</dbReference>
<reference evidence="2" key="1">
    <citation type="submission" date="2023-08" db="EMBL/GenBank/DDBJ databases">
        <title>A de novo genome assembly of Solanum verrucosum Schlechtendal, a Mexican diploid species geographically isolated from the other diploid A-genome species in potato relatives.</title>
        <authorList>
            <person name="Hosaka K."/>
        </authorList>
    </citation>
    <scope>NUCLEOTIDE SEQUENCE</scope>
    <source>
        <tissue evidence="2">Young leaves</tissue>
    </source>
</reference>
<dbReference type="InterPro" id="IPR001810">
    <property type="entry name" value="F-box_dom"/>
</dbReference>
<proteinExistence type="predicted"/>
<evidence type="ECO:0000313" key="2">
    <source>
        <dbReference type="EMBL" id="WMV40506.1"/>
    </source>
</evidence>
<dbReference type="SUPFAM" id="SSF52047">
    <property type="entry name" value="RNI-like"/>
    <property type="match status" value="1"/>
</dbReference>
<accession>A0AAF0U7A6</accession>
<keyword evidence="3" id="KW-1185">Reference proteome</keyword>
<dbReference type="SUPFAM" id="SSF81383">
    <property type="entry name" value="F-box domain"/>
    <property type="match status" value="1"/>
</dbReference>
<organism evidence="2 3">
    <name type="scientific">Solanum verrucosum</name>
    <dbReference type="NCBI Taxonomy" id="315347"/>
    <lineage>
        <taxon>Eukaryota</taxon>
        <taxon>Viridiplantae</taxon>
        <taxon>Streptophyta</taxon>
        <taxon>Embryophyta</taxon>
        <taxon>Tracheophyta</taxon>
        <taxon>Spermatophyta</taxon>
        <taxon>Magnoliopsida</taxon>
        <taxon>eudicotyledons</taxon>
        <taxon>Gunneridae</taxon>
        <taxon>Pentapetalae</taxon>
        <taxon>asterids</taxon>
        <taxon>lamiids</taxon>
        <taxon>Solanales</taxon>
        <taxon>Solanaceae</taxon>
        <taxon>Solanoideae</taxon>
        <taxon>Solaneae</taxon>
        <taxon>Solanum</taxon>
    </lineage>
</organism>
<dbReference type="AlphaFoldDB" id="A0AAF0U7A6"/>
<dbReference type="PANTHER" id="PTHR31639:SF319">
    <property type="entry name" value="F-BOX DOMAIN-CONTAINING PROTEIN"/>
    <property type="match status" value="1"/>
</dbReference>
<dbReference type="PANTHER" id="PTHR31639">
    <property type="entry name" value="F-BOX PROTEIN-LIKE"/>
    <property type="match status" value="1"/>
</dbReference>
<evidence type="ECO:0000313" key="3">
    <source>
        <dbReference type="Proteomes" id="UP001234989"/>
    </source>
</evidence>
<evidence type="ECO:0000259" key="1">
    <source>
        <dbReference type="Pfam" id="PF00646"/>
    </source>
</evidence>